<dbReference type="GO" id="GO:0006979">
    <property type="term" value="P:response to oxidative stress"/>
    <property type="evidence" value="ECO:0007669"/>
    <property type="project" value="InterPro"/>
</dbReference>
<keyword evidence="2" id="KW-1185">Reference proteome</keyword>
<organism evidence="1 2">
    <name type="scientific">Arabidopsis arenosa</name>
    <name type="common">Sand rock-cress</name>
    <name type="synonym">Cardaminopsis arenosa</name>
    <dbReference type="NCBI Taxonomy" id="38785"/>
    <lineage>
        <taxon>Eukaryota</taxon>
        <taxon>Viridiplantae</taxon>
        <taxon>Streptophyta</taxon>
        <taxon>Embryophyta</taxon>
        <taxon>Tracheophyta</taxon>
        <taxon>Spermatophyta</taxon>
        <taxon>Magnoliopsida</taxon>
        <taxon>eudicotyledons</taxon>
        <taxon>Gunneridae</taxon>
        <taxon>Pentapetalae</taxon>
        <taxon>rosids</taxon>
        <taxon>malvids</taxon>
        <taxon>Brassicales</taxon>
        <taxon>Brassicaceae</taxon>
        <taxon>Camelineae</taxon>
        <taxon>Arabidopsis</taxon>
    </lineage>
</organism>
<dbReference type="Proteomes" id="UP000682877">
    <property type="component" value="Chromosome 3"/>
</dbReference>
<gene>
    <name evidence="1" type="ORF">AARE701A_LOCUS7852</name>
</gene>
<protein>
    <submittedName>
        <fullName evidence="1">Uncharacterized protein</fullName>
    </submittedName>
</protein>
<dbReference type="PRINTS" id="PR00459">
    <property type="entry name" value="ASPEROXIDASE"/>
</dbReference>
<accession>A0A8S2A2W0</accession>
<dbReference type="AlphaFoldDB" id="A0A8S2A2W0"/>
<dbReference type="EMBL" id="LR999453">
    <property type="protein sequence ID" value="CAE5968125.1"/>
    <property type="molecule type" value="Genomic_DNA"/>
</dbReference>
<evidence type="ECO:0000313" key="2">
    <source>
        <dbReference type="Proteomes" id="UP000682877"/>
    </source>
</evidence>
<dbReference type="Gene3D" id="1.10.520.10">
    <property type="match status" value="1"/>
</dbReference>
<evidence type="ECO:0000313" key="1">
    <source>
        <dbReference type="EMBL" id="CAE5968125.1"/>
    </source>
</evidence>
<dbReference type="SUPFAM" id="SSF48113">
    <property type="entry name" value="Heme-dependent peroxidases"/>
    <property type="match status" value="1"/>
</dbReference>
<proteinExistence type="predicted"/>
<dbReference type="GO" id="GO:0020037">
    <property type="term" value="F:heme binding"/>
    <property type="evidence" value="ECO:0007669"/>
    <property type="project" value="InterPro"/>
</dbReference>
<dbReference type="GO" id="GO:0004601">
    <property type="term" value="F:peroxidase activity"/>
    <property type="evidence" value="ECO:0007669"/>
    <property type="project" value="InterPro"/>
</dbReference>
<dbReference type="InterPro" id="IPR002207">
    <property type="entry name" value="Peroxidase_I"/>
</dbReference>
<sequence>MNLRSSELQGSIAVSFRNLSLLESLWHSAGTFDCQSRTEGPFGTMRFDVEQAHGANSSIHIALSLLVLWLLKLLVALKFLSTLEERTSPSHLQRVVFLMLQRGFKMKDCLAAKKLWRPFSSQKSSRHRKQSAYKVNKVWTGDPCSPRLFPWEGTSNNQIKSISSGLQGPITFSSKYLSLLESLDIKQQTERGFFG</sequence>
<dbReference type="InterPro" id="IPR010255">
    <property type="entry name" value="Haem_peroxidase_sf"/>
</dbReference>
<reference evidence="1" key="1">
    <citation type="submission" date="2021-01" db="EMBL/GenBank/DDBJ databases">
        <authorList>
            <person name="Bezrukov I."/>
        </authorList>
    </citation>
    <scope>NUCLEOTIDE SEQUENCE</scope>
</reference>
<name>A0A8S2A2W0_ARAAE</name>